<dbReference type="RefSeq" id="WP_154657364.1">
    <property type="nucleotide sequence ID" value="NZ_AULJ01000043.1"/>
</dbReference>
<dbReference type="Proteomes" id="UP000030403">
    <property type="component" value="Unassembled WGS sequence"/>
</dbReference>
<gene>
    <name evidence="2" type="ORF">N783_10390</name>
</gene>
<dbReference type="STRING" id="1385511.GCA_000425225_03305"/>
<keyword evidence="3" id="KW-1185">Reference proteome</keyword>
<name>A0A0A5HU18_9BACI</name>
<accession>A0A0A5HU18</accession>
<reference evidence="2 3" key="1">
    <citation type="submission" date="2013-08" db="EMBL/GenBank/DDBJ databases">
        <authorList>
            <person name="Huang J."/>
            <person name="Wang G."/>
        </authorList>
    </citation>
    <scope>NUCLEOTIDE SEQUENCE [LARGE SCALE GENOMIC DNA]</scope>
    <source>
        <strain evidence="2 3">BH030004</strain>
    </source>
</reference>
<keyword evidence="1" id="KW-0812">Transmembrane</keyword>
<dbReference type="EMBL" id="AVPF01000026">
    <property type="protein sequence ID" value="KGX87137.1"/>
    <property type="molecule type" value="Genomic_DNA"/>
</dbReference>
<keyword evidence="1" id="KW-0472">Membrane</keyword>
<sequence length="56" mass="6474">MKKVLWRVLFSSSIMLSLAIGDYFLDGWMKFIPMSLLFGFLVPFKNEKGELGEVNE</sequence>
<evidence type="ECO:0000313" key="3">
    <source>
        <dbReference type="Proteomes" id="UP000030403"/>
    </source>
</evidence>
<protein>
    <submittedName>
        <fullName evidence="2">Uncharacterized protein</fullName>
    </submittedName>
</protein>
<dbReference type="AlphaFoldDB" id="A0A0A5HU18"/>
<keyword evidence="1" id="KW-1133">Transmembrane helix</keyword>
<organism evidence="2 3">
    <name type="scientific">Pontibacillus marinus BH030004 = DSM 16465</name>
    <dbReference type="NCBI Taxonomy" id="1385511"/>
    <lineage>
        <taxon>Bacteria</taxon>
        <taxon>Bacillati</taxon>
        <taxon>Bacillota</taxon>
        <taxon>Bacilli</taxon>
        <taxon>Bacillales</taxon>
        <taxon>Bacillaceae</taxon>
        <taxon>Pontibacillus</taxon>
    </lineage>
</organism>
<evidence type="ECO:0000256" key="1">
    <source>
        <dbReference type="SAM" id="Phobius"/>
    </source>
</evidence>
<comment type="caution">
    <text evidence="2">The sequence shown here is derived from an EMBL/GenBank/DDBJ whole genome shotgun (WGS) entry which is preliminary data.</text>
</comment>
<feature type="transmembrane region" description="Helical" evidence="1">
    <location>
        <begin position="6"/>
        <end position="25"/>
    </location>
</feature>
<proteinExistence type="predicted"/>
<evidence type="ECO:0000313" key="2">
    <source>
        <dbReference type="EMBL" id="KGX87137.1"/>
    </source>
</evidence>